<keyword evidence="3" id="KW-0347">Helicase</keyword>
<evidence type="ECO:0000259" key="2">
    <source>
        <dbReference type="PROSITE" id="PS51194"/>
    </source>
</evidence>
<proteinExistence type="predicted"/>
<reference evidence="3 4" key="1">
    <citation type="submission" date="2015-01" db="EMBL/GenBank/DDBJ databases">
        <title>Enhanced salinomycin production by adjusting the supply of polyketide extender units in Streptomyce albus DSM 41398.</title>
        <authorList>
            <person name="Lu C."/>
        </authorList>
    </citation>
    <scope>NUCLEOTIDE SEQUENCE [LARGE SCALE GENOMIC DNA]</scope>
    <source>
        <strain evidence="4">ATCC 21838 / DSM 41398 / FERM P-419 / JCM 4703 / NBRC 107858</strain>
    </source>
</reference>
<feature type="region of interest" description="Disordered" evidence="1">
    <location>
        <begin position="1234"/>
        <end position="1280"/>
    </location>
</feature>
<dbReference type="NCBIfam" id="NF038325">
    <property type="entry name" value="DISARM_DrmAS"/>
    <property type="match status" value="1"/>
</dbReference>
<dbReference type="GO" id="GO:0004386">
    <property type="term" value="F:helicase activity"/>
    <property type="evidence" value="ECO:0007669"/>
    <property type="project" value="UniProtKB-KW"/>
</dbReference>
<dbReference type="CDD" id="cd18785">
    <property type="entry name" value="SF2_C"/>
    <property type="match status" value="1"/>
</dbReference>
<dbReference type="EMBL" id="CP010519">
    <property type="protein sequence ID" value="AJE83414.1"/>
    <property type="molecule type" value="Genomic_DNA"/>
</dbReference>
<dbReference type="PROSITE" id="PS51194">
    <property type="entry name" value="HELICASE_CTER"/>
    <property type="match status" value="1"/>
</dbReference>
<dbReference type="Gene3D" id="3.40.50.300">
    <property type="entry name" value="P-loop containing nucleotide triphosphate hydrolases"/>
    <property type="match status" value="1"/>
</dbReference>
<name>A0A0B5EPD3_STRA4</name>
<keyword evidence="3" id="KW-0067">ATP-binding</keyword>
<organism evidence="3 4">
    <name type="scientific">Streptomyces albus (strain ATCC 21838 / DSM 41398 / FERM P-419 / JCM 4703 / NBRC 107858)</name>
    <dbReference type="NCBI Taxonomy" id="1081613"/>
    <lineage>
        <taxon>Bacteria</taxon>
        <taxon>Bacillati</taxon>
        <taxon>Actinomycetota</taxon>
        <taxon>Actinomycetes</taxon>
        <taxon>Kitasatosporales</taxon>
        <taxon>Streptomycetaceae</taxon>
        <taxon>Streptomyces</taxon>
    </lineage>
</organism>
<evidence type="ECO:0000313" key="4">
    <source>
        <dbReference type="Proteomes" id="UP000031523"/>
    </source>
</evidence>
<keyword evidence="3" id="KW-0378">Hydrolase</keyword>
<evidence type="ECO:0000313" key="3">
    <source>
        <dbReference type="EMBL" id="AJE83414.1"/>
    </source>
</evidence>
<dbReference type="InterPro" id="IPR027417">
    <property type="entry name" value="P-loop_NTPase"/>
</dbReference>
<gene>
    <name evidence="3" type="ORF">SLNWT_3038</name>
</gene>
<protein>
    <submittedName>
        <fullName evidence="3">Helicase</fullName>
    </submittedName>
</protein>
<feature type="region of interest" description="Disordered" evidence="1">
    <location>
        <begin position="1"/>
        <end position="30"/>
    </location>
</feature>
<dbReference type="KEGG" id="sals:SLNWT_3038"/>
<dbReference type="AlphaFoldDB" id="A0A0B5EPD3"/>
<sequence>MPSSPQNAPVPEPGVPHPVDEVPQTFQSGTSYDVREELGKLISRDLLGPWGDETEALAPHSAGPRDRYLVGLLGPRPAPTNAPVKVAAGQAETEVSAEGDGRDPELAERLTPQAAGRLWASSMGLSFLVPADVGMLNVVASWGRYRQSDSKTDDGKPVRAWSREPVRYEVDIPVDSPGTVHKVLEGVDDSDPDLPCIRLSVHVRERPGTVDGADNLRFVDVSLINALEESRELRDGQWLFQTKLEVTSFDGQSSVFLPIDDPLSDEPGHILENPEEQHLRLLYRQELKHAHGRNVAVHASVLPKGRRAVRLETTWLPVKDVPATVAPNTARQPLLAGLEVSMDKLAELAVWERRDELLKALQPLADGYDGWLQQQAAKAESLSGELRTTALRAVDEARDACGRIALGIELLHTDRDALRAFRFANRAMAMQRRATATAALRAEGGEKPPTYAAAYAEVDARGPVAASWYPFQLAFVLLNLCSLTAPAHKERRADSTATVDLLFFPTGGGKTEAYLGLTAYTFAIRRLQKVVGEGEDAREGRDGVAVLMRYTLRLLTAQQFQRASALVCATEVLRREDEEVWGRRPFRIGLWVGAGVSPNWYGDAAQQIAEANESASGRHANVLQVLSCPWCGEELRAWRDVAPDDVRRRVIVYCPRGEDAAPCPFSRMRARGEGLPILTVDEEIYRLVPSLLIATVDKLAQLPWRGYAGMLFGRVSAYCERHGYRHDDLDEEIGCGSRHNAKDRHKAVTSRPMPRRLRPPDLIIQDELHLISGALGTTVGLFESAVDQLCTWRAKDSHGQLRDTGPKIVASTATTRNARAQVLGVFARDLAIFPPQVVDVGDTFFSQQVDVTRDNPGRRYYGVCAHGVRMKAAEIRVAEILLLAGQHMFDLYGAPADPYMTVVGYFNATKELAGMRRVLDDDVPSRLRANGRRRGIANRLLRDTDMLNLQELTSRISSAEISATLKRLEIGFNPEHDTSVRKKAIVDELRDAGRAREPRVLPAPLHRRPVDHVLATSMLQVGVDVSRFGLMVVTGQPKNTAEYIQASSRVGRQAKRPGIVITLYNWARPRDLAHFEDFEHYHATFYRQVEALSVTPFTRRALDRGTTATYVSAVRQACDEFSDNVDAEGVDLDDPRVRDVERRLLARAEAVDGDRARGYLAERIDALRDAWTAKKGEQGRLGYRGQTRQKQTVLGLLRNADGSGWDVLTVPQSMRETENEINMLLSADTVLSAPAGNPWEFGPPAEGGDGPDTASGDEHGEMPDPDGNGDDNGTARGRRS</sequence>
<dbReference type="InterPro" id="IPR001650">
    <property type="entry name" value="Helicase_C-like"/>
</dbReference>
<dbReference type="Proteomes" id="UP000031523">
    <property type="component" value="Chromosome"/>
</dbReference>
<dbReference type="SUPFAM" id="SSF52540">
    <property type="entry name" value="P-loop containing nucleoside triphosphate hydrolases"/>
    <property type="match status" value="1"/>
</dbReference>
<accession>A0A0B5EPD3</accession>
<keyword evidence="4" id="KW-1185">Reference proteome</keyword>
<feature type="domain" description="Helicase C-terminal" evidence="2">
    <location>
        <begin position="936"/>
        <end position="1093"/>
    </location>
</feature>
<evidence type="ECO:0000256" key="1">
    <source>
        <dbReference type="SAM" id="MobiDB-lite"/>
    </source>
</evidence>
<keyword evidence="3" id="KW-0547">Nucleotide-binding</keyword>